<proteinExistence type="predicted"/>
<evidence type="ECO:0000313" key="1">
    <source>
        <dbReference type="EMBL" id="KAI4310704.1"/>
    </source>
</evidence>
<organism evidence="1 2">
    <name type="scientific">Melastoma candidum</name>
    <dbReference type="NCBI Taxonomy" id="119954"/>
    <lineage>
        <taxon>Eukaryota</taxon>
        <taxon>Viridiplantae</taxon>
        <taxon>Streptophyta</taxon>
        <taxon>Embryophyta</taxon>
        <taxon>Tracheophyta</taxon>
        <taxon>Spermatophyta</taxon>
        <taxon>Magnoliopsida</taxon>
        <taxon>eudicotyledons</taxon>
        <taxon>Gunneridae</taxon>
        <taxon>Pentapetalae</taxon>
        <taxon>rosids</taxon>
        <taxon>malvids</taxon>
        <taxon>Myrtales</taxon>
        <taxon>Melastomataceae</taxon>
        <taxon>Melastomatoideae</taxon>
        <taxon>Melastomateae</taxon>
        <taxon>Melastoma</taxon>
    </lineage>
</organism>
<name>A0ACB9LHA9_9MYRT</name>
<accession>A0ACB9LHA9</accession>
<sequence>MVEFLGEGLILDGSSFSIHWLIWIQLLVFLLLLLLLYSLSSSPFQYDPLSSVLPSSSSSPIPLPTTTAASSSSSSSSSSYRRLQKRELEEEDRDLRIDRGRRKGGRVEMERGVAGNESGLAEVTHPCHIVRMARMAFLRCFGLGREHHPPRR</sequence>
<evidence type="ECO:0000313" key="2">
    <source>
        <dbReference type="Proteomes" id="UP001057402"/>
    </source>
</evidence>
<comment type="caution">
    <text evidence="1">The sequence shown here is derived from an EMBL/GenBank/DDBJ whole genome shotgun (WGS) entry which is preliminary data.</text>
</comment>
<reference evidence="2" key="1">
    <citation type="journal article" date="2023" name="Front. Plant Sci.">
        <title>Chromosomal-level genome assembly of Melastoma candidum provides insights into trichome evolution.</title>
        <authorList>
            <person name="Zhong Y."/>
            <person name="Wu W."/>
            <person name="Sun C."/>
            <person name="Zou P."/>
            <person name="Liu Y."/>
            <person name="Dai S."/>
            <person name="Zhou R."/>
        </authorList>
    </citation>
    <scope>NUCLEOTIDE SEQUENCE [LARGE SCALE GENOMIC DNA]</scope>
</reference>
<dbReference type="EMBL" id="CM042890">
    <property type="protein sequence ID" value="KAI4310704.1"/>
    <property type="molecule type" value="Genomic_DNA"/>
</dbReference>
<gene>
    <name evidence="1" type="ORF">MLD38_035659</name>
</gene>
<dbReference type="Proteomes" id="UP001057402">
    <property type="component" value="Chromosome 11"/>
</dbReference>
<protein>
    <submittedName>
        <fullName evidence="1">Uncharacterized protein</fullName>
    </submittedName>
</protein>
<keyword evidence="2" id="KW-1185">Reference proteome</keyword>